<keyword evidence="2" id="KW-1185">Reference proteome</keyword>
<dbReference type="Gene3D" id="3.40.50.300">
    <property type="entry name" value="P-loop containing nucleotide triphosphate hydrolases"/>
    <property type="match status" value="1"/>
</dbReference>
<name>A0A6M5Z373_9BACT</name>
<accession>A0A6M5Z373</accession>
<dbReference type="RefSeq" id="WP_171474971.1">
    <property type="nucleotide sequence ID" value="NZ_CP053452.2"/>
</dbReference>
<reference evidence="2" key="1">
    <citation type="submission" date="2020-05" db="EMBL/GenBank/DDBJ databases">
        <title>Frigoriglobus tundricola gen. nov., sp. nov., a psychrotolerant cellulolytic planctomycete of the family Gemmataceae with two divergent copies of 16S rRNA gene.</title>
        <authorList>
            <person name="Kulichevskaya I.S."/>
            <person name="Ivanova A.A."/>
            <person name="Naumoff D.G."/>
            <person name="Beletsky A.V."/>
            <person name="Rijpstra W.I.C."/>
            <person name="Sinninghe Damste J.S."/>
            <person name="Mardanov A.V."/>
            <person name="Ravin N.V."/>
            <person name="Dedysh S.N."/>
        </authorList>
    </citation>
    <scope>NUCLEOTIDE SEQUENCE [LARGE SCALE GENOMIC DNA]</scope>
    <source>
        <strain evidence="2">PL17</strain>
    </source>
</reference>
<evidence type="ECO:0000313" key="1">
    <source>
        <dbReference type="EMBL" id="QJX00155.1"/>
    </source>
</evidence>
<dbReference type="EMBL" id="CP053452">
    <property type="protein sequence ID" value="QJX00155.1"/>
    <property type="molecule type" value="Genomic_DNA"/>
</dbReference>
<sequence>MSTAPVHKAIILRGPPGVGKSAVRDLLRRHLGQTARAINLDAFWGKDEWRYAQPDFRYADLQLAPEPVLLVELAWGEPPGLSFPGATRGAKEWVEILQKANRKIFPFLLVADWYDILKRLTDRHGPHAHQNVLDQLGRVSFYEHKHYLFTYPTIPGFTEQTIDTTGRSEESVANEIKKVAGL</sequence>
<organism evidence="1 2">
    <name type="scientific">Frigoriglobus tundricola</name>
    <dbReference type="NCBI Taxonomy" id="2774151"/>
    <lineage>
        <taxon>Bacteria</taxon>
        <taxon>Pseudomonadati</taxon>
        <taxon>Planctomycetota</taxon>
        <taxon>Planctomycetia</taxon>
        <taxon>Gemmatales</taxon>
        <taxon>Gemmataceae</taxon>
        <taxon>Frigoriglobus</taxon>
    </lineage>
</organism>
<dbReference type="SUPFAM" id="SSF52540">
    <property type="entry name" value="P-loop containing nucleoside triphosphate hydrolases"/>
    <property type="match status" value="1"/>
</dbReference>
<evidence type="ECO:0000313" key="2">
    <source>
        <dbReference type="Proteomes" id="UP000503447"/>
    </source>
</evidence>
<protein>
    <submittedName>
        <fullName evidence="1">Uncharacterized protein</fullName>
    </submittedName>
</protein>
<dbReference type="InterPro" id="IPR027417">
    <property type="entry name" value="P-loop_NTPase"/>
</dbReference>
<dbReference type="KEGG" id="ftj:FTUN_7779"/>
<gene>
    <name evidence="1" type="ORF">FTUN_7779</name>
</gene>
<dbReference type="Proteomes" id="UP000503447">
    <property type="component" value="Chromosome"/>
</dbReference>
<proteinExistence type="predicted"/>
<dbReference type="AlphaFoldDB" id="A0A6M5Z373"/>